<dbReference type="Pfam" id="PF00266">
    <property type="entry name" value="Aminotran_5"/>
    <property type="match status" value="1"/>
</dbReference>
<protein>
    <recommendedName>
        <fullName evidence="3">cysteine desulfurase</fullName>
        <ecNumber evidence="3">2.8.1.7</ecNumber>
    </recommendedName>
</protein>
<dbReference type="InterPro" id="IPR016454">
    <property type="entry name" value="Cysteine_dSase"/>
</dbReference>
<dbReference type="InterPro" id="IPR015424">
    <property type="entry name" value="PyrdxlP-dep_Trfase"/>
</dbReference>
<dbReference type="RefSeq" id="WP_163051991.1">
    <property type="nucleotide sequence ID" value="NZ_AP019695.1"/>
</dbReference>
<dbReference type="Proteomes" id="UP000464754">
    <property type="component" value="Chromosome"/>
</dbReference>
<comment type="catalytic activity">
    <reaction evidence="5">
        <text>(sulfur carrier)-H + L-cysteine = (sulfur carrier)-SH + L-alanine</text>
        <dbReference type="Rhea" id="RHEA:43892"/>
        <dbReference type="Rhea" id="RHEA-COMP:14737"/>
        <dbReference type="Rhea" id="RHEA-COMP:14739"/>
        <dbReference type="ChEBI" id="CHEBI:29917"/>
        <dbReference type="ChEBI" id="CHEBI:35235"/>
        <dbReference type="ChEBI" id="CHEBI:57972"/>
        <dbReference type="ChEBI" id="CHEBI:64428"/>
        <dbReference type="EC" id="2.8.1.7"/>
    </reaction>
</comment>
<organism evidence="8 9">
    <name type="scientific">Amedibacterium intestinale</name>
    <dbReference type="NCBI Taxonomy" id="2583452"/>
    <lineage>
        <taxon>Bacteria</taxon>
        <taxon>Bacillati</taxon>
        <taxon>Bacillota</taxon>
        <taxon>Erysipelotrichia</taxon>
        <taxon>Erysipelotrichales</taxon>
        <taxon>Erysipelotrichaceae</taxon>
        <taxon>Amedibacterium</taxon>
    </lineage>
</organism>
<evidence type="ECO:0000256" key="6">
    <source>
        <dbReference type="RuleBase" id="RU004504"/>
    </source>
</evidence>
<dbReference type="Gene3D" id="3.40.640.10">
    <property type="entry name" value="Type I PLP-dependent aspartate aminotransferase-like (Major domain)"/>
    <property type="match status" value="1"/>
</dbReference>
<dbReference type="Gene3D" id="3.90.1150.10">
    <property type="entry name" value="Aspartate Aminotransferase, domain 1"/>
    <property type="match status" value="1"/>
</dbReference>
<dbReference type="InterPro" id="IPR000192">
    <property type="entry name" value="Aminotrans_V_dom"/>
</dbReference>
<dbReference type="PANTHER" id="PTHR43586:SF4">
    <property type="entry name" value="ISOPENICILLIN N EPIMERASE"/>
    <property type="match status" value="1"/>
</dbReference>
<evidence type="ECO:0000256" key="1">
    <source>
        <dbReference type="ARBA" id="ARBA00001933"/>
    </source>
</evidence>
<dbReference type="GO" id="GO:0031071">
    <property type="term" value="F:cysteine desulfurase activity"/>
    <property type="evidence" value="ECO:0007669"/>
    <property type="project" value="UniProtKB-EC"/>
</dbReference>
<dbReference type="KEGG" id="aarg:Aargi30884_16100"/>
<evidence type="ECO:0000313" key="9">
    <source>
        <dbReference type="Proteomes" id="UP000464754"/>
    </source>
</evidence>
<comment type="cofactor">
    <cofactor evidence="1 6">
        <name>pyridoxal 5'-phosphate</name>
        <dbReference type="ChEBI" id="CHEBI:597326"/>
    </cofactor>
</comment>
<dbReference type="PROSITE" id="PS00595">
    <property type="entry name" value="AA_TRANSFER_CLASS_5"/>
    <property type="match status" value="1"/>
</dbReference>
<evidence type="ECO:0000256" key="2">
    <source>
        <dbReference type="ARBA" id="ARBA00010447"/>
    </source>
</evidence>
<keyword evidence="9" id="KW-1185">Reference proteome</keyword>
<dbReference type="InterPro" id="IPR015422">
    <property type="entry name" value="PyrdxlP-dep_Trfase_small"/>
</dbReference>
<dbReference type="EMBL" id="AP019695">
    <property type="protein sequence ID" value="BBK22707.1"/>
    <property type="molecule type" value="Genomic_DNA"/>
</dbReference>
<sequence>MIYFDHAATSFPKSKAALDAFVYAANTYANAGRGSYEASLQASRMLYQTIEDIKKYVHAENGEVVFTSGTTMAFNIIIKGMFHKGDHILTTALEHNSILRPLYEMEKQGVEVDILSFKKDGTIDIEEFISKRKPNTKAMIMTLVSNVFGVIQPVKQIAEIAHAYGMLVIVDAAQAVGHMDINMNEMGIDILCFSGHKGLRTPRGIGAIVMKQAYAIDPLLSGGSGFSSFEKMQPKNLPEHLEAGTLPIELIASLQAALKEESKENKKQEQRICTYFIEKVKQISNVEILCEENTNRCALVSLRLHGIASEEAMDLLSQNYDICVRGGIHCAPLLHKQLHTETCGLLRFSFSKDNTKEEVDIAVKALQEIMEEVCE</sequence>
<evidence type="ECO:0000256" key="3">
    <source>
        <dbReference type="ARBA" id="ARBA00012239"/>
    </source>
</evidence>
<reference evidence="9" key="1">
    <citation type="submission" date="2019-05" db="EMBL/GenBank/DDBJ databases">
        <title>Complete genome sequencing of Absiella argi strain JCM 30884.</title>
        <authorList>
            <person name="Sakamoto M."/>
            <person name="Murakami T."/>
            <person name="Mori H."/>
        </authorList>
    </citation>
    <scope>NUCLEOTIDE SEQUENCE [LARGE SCALE GENOMIC DNA]</scope>
    <source>
        <strain evidence="9">JCM 30884</strain>
    </source>
</reference>
<dbReference type="InterPro" id="IPR020578">
    <property type="entry name" value="Aminotrans_V_PyrdxlP_BS"/>
</dbReference>
<dbReference type="EC" id="2.8.1.7" evidence="3"/>
<proteinExistence type="inferred from homology"/>
<dbReference type="PIRSF" id="PIRSF005572">
    <property type="entry name" value="NifS"/>
    <property type="match status" value="1"/>
</dbReference>
<name>A0A6N4TJ12_9FIRM</name>
<accession>A0A6N4TJ12</accession>
<evidence type="ECO:0000313" key="8">
    <source>
        <dbReference type="EMBL" id="BBK22707.1"/>
    </source>
</evidence>
<dbReference type="PANTHER" id="PTHR43586">
    <property type="entry name" value="CYSTEINE DESULFURASE"/>
    <property type="match status" value="1"/>
</dbReference>
<dbReference type="InterPro" id="IPR015421">
    <property type="entry name" value="PyrdxlP-dep_Trfase_major"/>
</dbReference>
<evidence type="ECO:0000256" key="5">
    <source>
        <dbReference type="ARBA" id="ARBA00050776"/>
    </source>
</evidence>
<feature type="domain" description="Aminotransferase class V" evidence="7">
    <location>
        <begin position="2"/>
        <end position="360"/>
    </location>
</feature>
<dbReference type="AlphaFoldDB" id="A0A6N4TJ12"/>
<evidence type="ECO:0000259" key="7">
    <source>
        <dbReference type="Pfam" id="PF00266"/>
    </source>
</evidence>
<keyword evidence="4" id="KW-0663">Pyridoxal phosphate</keyword>
<gene>
    <name evidence="8" type="ORF">Aargi30884_16100</name>
</gene>
<evidence type="ECO:0000256" key="4">
    <source>
        <dbReference type="ARBA" id="ARBA00022898"/>
    </source>
</evidence>
<dbReference type="SUPFAM" id="SSF53383">
    <property type="entry name" value="PLP-dependent transferases"/>
    <property type="match status" value="1"/>
</dbReference>
<comment type="similarity">
    <text evidence="2">Belongs to the class-V pyridoxal-phosphate-dependent aminotransferase family. Csd subfamily.</text>
</comment>